<accession>A0ACB8VQ47</accession>
<dbReference type="EMBL" id="CM041549">
    <property type="protein sequence ID" value="KAI3357022.1"/>
    <property type="molecule type" value="Genomic_DNA"/>
</dbReference>
<evidence type="ECO:0000313" key="1">
    <source>
        <dbReference type="EMBL" id="KAI3357022.1"/>
    </source>
</evidence>
<sequence>MITRTVSKNPRTTRGDLVNDLQRAGTKVTKATISNTLRRQGLKSCSARRVPLLKPVHVQARLKFAREHLDDPEEDWENVIWSDETKIELFGKNSTCRVWRRKNAELHPKNTIPTVKHGGGNIMLWGCFSAKGPGRLIRVKERMNGAMYREILSENLLPSARALKMKRGWVFQHDNDPKHTARATKEWLRKKHFKVLEWPSQSPDLNPIENLWRELKVRVAQRQPQNITALEEICMEEWAKIPATMDELAALTRHQREYRECSLLLVTETWLTALTPDTAAELGRFHSPTGGQKQGERMRPYYLPREFTHALVVVVYVPPSANADAACDVLLSAVSRLQTQHPDALLLISGDFNHASPSSSLPKFTQQPAVTRTVKKWSEEAEEALKDCFNTTLWDVFSDAHGEDIDSLTHCLTDYISTLCVENTVPTRTVRSFSNSKPWITPDIKALLKEKRRAFVSGNKEELKSVQRELRRMIRKGKNSYRRQMEHQLQQNNICGVWKGLKTISGFKEPKSQPVGDQGWANDLNLFFNRFDQASAPPLAQSPLLQPPSRSVPPVHCSSCAPSPSHDLQLTPTRHFQFTLCPVPLPPINTSQLQPAPHNTPGEECPEEEQGQESSRSGWHQLQAPEVLRRPAVWDFWELNSYRPVALMSHLMKTLERLVLVHLRPLVSCFMDPLQFAYQPDIGVDDAVIYLLHTSLTHLEKAGSTVRIMFFDFSSAFNTIQAQAAGDKLQLAGVDHHLTTWILDYLTHRTTVCEGAGL</sequence>
<protein>
    <submittedName>
        <fullName evidence="1">Uncharacterized protein</fullName>
    </submittedName>
</protein>
<evidence type="ECO:0000313" key="2">
    <source>
        <dbReference type="Proteomes" id="UP000831701"/>
    </source>
</evidence>
<proteinExistence type="predicted"/>
<comment type="caution">
    <text evidence="1">The sequence shown here is derived from an EMBL/GenBank/DDBJ whole genome shotgun (WGS) entry which is preliminary data.</text>
</comment>
<gene>
    <name evidence="1" type="ORF">L3Q82_003664</name>
</gene>
<reference evidence="1" key="1">
    <citation type="submission" date="2022-04" db="EMBL/GenBank/DDBJ databases">
        <title>Jade perch genome.</title>
        <authorList>
            <person name="Chao B."/>
        </authorList>
    </citation>
    <scope>NUCLEOTIDE SEQUENCE</scope>
    <source>
        <strain evidence="1">CB-2022</strain>
    </source>
</reference>
<dbReference type="Proteomes" id="UP000831701">
    <property type="component" value="Chromosome 19"/>
</dbReference>
<name>A0ACB8VQ47_9TELE</name>
<organism evidence="1 2">
    <name type="scientific">Scortum barcoo</name>
    <name type="common">barcoo grunter</name>
    <dbReference type="NCBI Taxonomy" id="214431"/>
    <lineage>
        <taxon>Eukaryota</taxon>
        <taxon>Metazoa</taxon>
        <taxon>Chordata</taxon>
        <taxon>Craniata</taxon>
        <taxon>Vertebrata</taxon>
        <taxon>Euteleostomi</taxon>
        <taxon>Actinopterygii</taxon>
        <taxon>Neopterygii</taxon>
        <taxon>Teleostei</taxon>
        <taxon>Neoteleostei</taxon>
        <taxon>Acanthomorphata</taxon>
        <taxon>Eupercaria</taxon>
        <taxon>Centrarchiformes</taxon>
        <taxon>Terapontoidei</taxon>
        <taxon>Terapontidae</taxon>
        <taxon>Scortum</taxon>
    </lineage>
</organism>
<keyword evidence="2" id="KW-1185">Reference proteome</keyword>